<name>V6TSH4_GIAIN</name>
<comment type="caution">
    <text evidence="1">The sequence shown here is derived from an EMBL/GenBank/DDBJ whole genome shotgun (WGS) entry which is preliminary data.</text>
</comment>
<feature type="non-terminal residue" evidence="1">
    <location>
        <position position="1"/>
    </location>
</feature>
<accession>V6TSH4</accession>
<reference evidence="2" key="1">
    <citation type="submission" date="2012-02" db="EMBL/GenBank/DDBJ databases">
        <title>Genome sequencing of Giardia lamblia Genotypes A2 and B isolates (DH and GS) and comparative analysis with the genomes of Genotypes A1 and E (WB and Pig).</title>
        <authorList>
            <person name="Adam R."/>
            <person name="Dahlstrom E."/>
            <person name="Martens C."/>
            <person name="Bruno D."/>
            <person name="Barbian K."/>
            <person name="Porcella S.F."/>
            <person name="Nash T."/>
        </authorList>
    </citation>
    <scope>NUCLEOTIDE SEQUENCE</scope>
    <source>
        <strain evidence="2">GS</strain>
    </source>
</reference>
<dbReference type="SMART" id="SM00261">
    <property type="entry name" value="FU"/>
    <property type="match status" value="2"/>
</dbReference>
<sequence length="205" mass="20309">VDGYFVNSDGTTCTACDDNANCATCIGIATQCTSCKTNYLKITDSAGAFGECVAEDACTGTHFPTIDANQKKICTLCNDAATGGIADCQECSKSGTAVTCSACTPDNAKKPNKAGSKCFDCQMAGCSHCSADGVCEACDSNKVSPGGSSCMPNCPENSTASEGACICNSGFAPSGDGCAANSSGNLSTGAIAGISVTTSLSTLCC</sequence>
<dbReference type="Proteomes" id="UP000018040">
    <property type="component" value="Unassembled WGS sequence"/>
</dbReference>
<reference evidence="1 2" key="2">
    <citation type="journal article" date="2013" name="Genome Biol. Evol.">
        <title>Genome sequencing of Giardia lamblia genotypes A2 and B isolates (DH and GS) and comparative analysis with the genomes of genotypes A1 and E (WB and Pig).</title>
        <authorList>
            <person name="Adam R.D."/>
            <person name="Dahlstrom E.W."/>
            <person name="Martens C.A."/>
            <person name="Bruno D.P."/>
            <person name="Barbian K.D."/>
            <person name="Ricklefs S.M."/>
            <person name="Hernandez M.M."/>
            <person name="Narla N.P."/>
            <person name="Patel R.B."/>
            <person name="Porcella S.F."/>
            <person name="Nash T.E."/>
        </authorList>
    </citation>
    <scope>NUCLEOTIDE SEQUENCE [LARGE SCALE GENOMIC DNA]</scope>
    <source>
        <strain evidence="1 2">GS</strain>
    </source>
</reference>
<dbReference type="AlphaFoldDB" id="V6TSH4"/>
<evidence type="ECO:0000313" key="2">
    <source>
        <dbReference type="Proteomes" id="UP000018040"/>
    </source>
</evidence>
<protein>
    <submittedName>
        <fullName evidence="1">Variant-specific surface protein</fullName>
    </submittedName>
</protein>
<dbReference type="SUPFAM" id="SSF57184">
    <property type="entry name" value="Growth factor receptor domain"/>
    <property type="match status" value="1"/>
</dbReference>
<dbReference type="InterPro" id="IPR009030">
    <property type="entry name" value="Growth_fac_rcpt_cys_sf"/>
</dbReference>
<dbReference type="InterPro" id="IPR006212">
    <property type="entry name" value="Furin_repeat"/>
</dbReference>
<proteinExistence type="predicted"/>
<dbReference type="EMBL" id="AHHH01000378">
    <property type="protein sequence ID" value="ESU39980.1"/>
    <property type="molecule type" value="Genomic_DNA"/>
</dbReference>
<gene>
    <name evidence="1" type="ORF">GSB_154849</name>
</gene>
<evidence type="ECO:0000313" key="1">
    <source>
        <dbReference type="EMBL" id="ESU39980.1"/>
    </source>
</evidence>
<organism evidence="1 2">
    <name type="scientific">Giardia intestinalis</name>
    <name type="common">Giardia lamblia</name>
    <dbReference type="NCBI Taxonomy" id="5741"/>
    <lineage>
        <taxon>Eukaryota</taxon>
        <taxon>Metamonada</taxon>
        <taxon>Diplomonadida</taxon>
        <taxon>Hexamitidae</taxon>
        <taxon>Giardiinae</taxon>
        <taxon>Giardia</taxon>
    </lineage>
</organism>